<evidence type="ECO:0000313" key="4">
    <source>
        <dbReference type="Proteomes" id="UP000029393"/>
    </source>
</evidence>
<evidence type="ECO:0000313" key="3">
    <source>
        <dbReference type="EMBL" id="KFN48424.1"/>
    </source>
</evidence>
<feature type="transmembrane region" description="Helical" evidence="2">
    <location>
        <begin position="183"/>
        <end position="205"/>
    </location>
</feature>
<organism evidence="3 4">
    <name type="scientific">Arenimonas metalli CF5-1</name>
    <dbReference type="NCBI Taxonomy" id="1384056"/>
    <lineage>
        <taxon>Bacteria</taxon>
        <taxon>Pseudomonadati</taxon>
        <taxon>Pseudomonadota</taxon>
        <taxon>Gammaproteobacteria</taxon>
        <taxon>Lysobacterales</taxon>
        <taxon>Lysobacteraceae</taxon>
        <taxon>Arenimonas</taxon>
    </lineage>
</organism>
<dbReference type="PATRIC" id="fig|1384056.3.peg.76"/>
<keyword evidence="2" id="KW-1133">Transmembrane helix</keyword>
<dbReference type="RefSeq" id="WP_034209946.1">
    <property type="nucleotide sequence ID" value="NZ_AVCK01000001.1"/>
</dbReference>
<evidence type="ECO:0000256" key="1">
    <source>
        <dbReference type="SAM" id="MobiDB-lite"/>
    </source>
</evidence>
<dbReference type="EMBL" id="AVCK01000001">
    <property type="protein sequence ID" value="KFN48424.1"/>
    <property type="molecule type" value="Genomic_DNA"/>
</dbReference>
<feature type="transmembrane region" description="Helical" evidence="2">
    <location>
        <begin position="30"/>
        <end position="47"/>
    </location>
</feature>
<protein>
    <submittedName>
        <fullName evidence="3">Uncharacterized protein</fullName>
    </submittedName>
</protein>
<keyword evidence="2" id="KW-0472">Membrane</keyword>
<feature type="transmembrane region" description="Helical" evidence="2">
    <location>
        <begin position="254"/>
        <end position="275"/>
    </location>
</feature>
<comment type="caution">
    <text evidence="3">The sequence shown here is derived from an EMBL/GenBank/DDBJ whole genome shotgun (WGS) entry which is preliminary data.</text>
</comment>
<accession>A0A091BC82</accession>
<dbReference type="STRING" id="1384056.N787_00400"/>
<dbReference type="eggNOG" id="ENOG502Z9KI">
    <property type="taxonomic scope" value="Bacteria"/>
</dbReference>
<reference evidence="3 4" key="1">
    <citation type="submission" date="2013-09" db="EMBL/GenBank/DDBJ databases">
        <title>Genome sequencing of Arenimonas metalli.</title>
        <authorList>
            <person name="Chen F."/>
            <person name="Wang G."/>
        </authorList>
    </citation>
    <scope>NUCLEOTIDE SEQUENCE [LARGE SCALE GENOMIC DNA]</scope>
    <source>
        <strain evidence="3 4">CF5-1</strain>
    </source>
</reference>
<feature type="transmembrane region" description="Helical" evidence="2">
    <location>
        <begin position="145"/>
        <end position="171"/>
    </location>
</feature>
<dbReference type="AlphaFoldDB" id="A0A091BC82"/>
<feature type="region of interest" description="Disordered" evidence="1">
    <location>
        <begin position="1"/>
        <end position="20"/>
    </location>
</feature>
<keyword evidence="4" id="KW-1185">Reference proteome</keyword>
<dbReference type="Proteomes" id="UP000029393">
    <property type="component" value="Unassembled WGS sequence"/>
</dbReference>
<evidence type="ECO:0000256" key="2">
    <source>
        <dbReference type="SAM" id="Phobius"/>
    </source>
</evidence>
<gene>
    <name evidence="3" type="ORF">N787_00400</name>
</gene>
<proteinExistence type="predicted"/>
<feature type="transmembrane region" description="Helical" evidence="2">
    <location>
        <begin position="67"/>
        <end position="90"/>
    </location>
</feature>
<dbReference type="OrthoDB" id="1491387at2"/>
<sequence length="441" mass="48365">MHQSDAAAAPGTDDPQQLPKRTTPTWDMELLISGATVFGLLQLPAVVDRVMFNMNNGSAVEIGALVIALWVYVKFALLTLIATFIAHLALRGHWVALVGLNSVYPEGIRWDKLRRMGPYYTDTSRERCGDMSELIERADNLASRVFGVGFGMAALMLMPIVIVGLGTGLVWGYLALGGPGGDATLYVLMGGFLLMYLPFAVLVAWDRRRGKRASEGTREQRWLRRGFRFYAALGFSRSSNPLLLLFGSNEGGRLTGWLVGITMALMMAVVSYQAFAARVGWGFGDYPGLPDDRAMSSNTLLPMHYASQRGDAVILVPPPFIPDPVVRGPYLRVFIPYLPSRHTLAMQRRCPEALAQDDPQGDRVRLACLSAILDLRIDGQPVAVPLDAAEDPQTGQRGLLAMIPVSALAAGRHELTVMPPTGKERAPVDADTRPYRIPFWR</sequence>
<name>A0A091BC82_9GAMM</name>
<keyword evidence="2" id="KW-0812">Transmembrane</keyword>